<dbReference type="AlphaFoldDB" id="A0AA86PK00"/>
<sequence>MLFIANIFSGSIYKLLYYAQVVQLYANNRLCVNQLIVNYQHLQYCEKVDRLSSKIVIENITHVQQSQMHYALYATKVQSTVINFAFSHSSLSSFALFGLSQELVIDNSNLSVKIPHQSAQSALICFTCDAVVQKSLLSFACSGFNVSGVVLYPFKYLTLSQTFVQSRLNGSQNCGGLLLVSSSLIISITNCQIQSYLSNRGYISAASESSTLSIASSSLCSNSNNNVKVGSLSETGSFLLSCDLCVNSYNSFGLCESALEFGHVFENSLVCNSGFVFDGQKCVCLTGTLFQSSCVDILQNLNQVLSNDKTLNDFTLENRILNNISRLTGELDIPGIHQTATSLSDQFASLKQTVLSQNALIDQNQKTIIDPVLNLVNLTVLNITAQNAFIDNVYTKVELDNQVQMNMNTLRNSLKSRGVGEVTQSFVYKGDQYVHQHQTYVLCTGAVTQGVYPNLYAMGLTNIPNMNDSYLKGTANQAQSNDQNYYNANYITLTVDQLPAHTHSSRGYSDTPAYGGWEITGNGTPYDYATSSTGGGQSVNIEPRHKVVYYYITVD</sequence>
<dbReference type="EMBL" id="CATOUU010000644">
    <property type="protein sequence ID" value="CAI9937175.1"/>
    <property type="molecule type" value="Genomic_DNA"/>
</dbReference>
<reference evidence="2 3" key="2">
    <citation type="submission" date="2024-07" db="EMBL/GenBank/DDBJ databases">
        <authorList>
            <person name="Akdeniz Z."/>
        </authorList>
    </citation>
    <scope>NUCLEOTIDE SEQUENCE [LARGE SCALE GENOMIC DNA]</scope>
</reference>
<gene>
    <name evidence="1" type="ORF">HINF_LOCUS24820</name>
    <name evidence="2" type="ORF">HINF_LOCUS27844</name>
</gene>
<evidence type="ECO:0000313" key="3">
    <source>
        <dbReference type="Proteomes" id="UP001642409"/>
    </source>
</evidence>
<reference evidence="1" key="1">
    <citation type="submission" date="2023-06" db="EMBL/GenBank/DDBJ databases">
        <authorList>
            <person name="Kurt Z."/>
        </authorList>
    </citation>
    <scope>NUCLEOTIDE SEQUENCE</scope>
</reference>
<organism evidence="1">
    <name type="scientific">Hexamita inflata</name>
    <dbReference type="NCBI Taxonomy" id="28002"/>
    <lineage>
        <taxon>Eukaryota</taxon>
        <taxon>Metamonada</taxon>
        <taxon>Diplomonadida</taxon>
        <taxon>Hexamitidae</taxon>
        <taxon>Hexamitinae</taxon>
        <taxon>Hexamita</taxon>
    </lineage>
</organism>
<evidence type="ECO:0000313" key="2">
    <source>
        <dbReference type="EMBL" id="CAL6020823.1"/>
    </source>
</evidence>
<dbReference type="Proteomes" id="UP001642409">
    <property type="component" value="Unassembled WGS sequence"/>
</dbReference>
<comment type="caution">
    <text evidence="1">The sequence shown here is derived from an EMBL/GenBank/DDBJ whole genome shotgun (WGS) entry which is preliminary data.</text>
</comment>
<keyword evidence="3" id="KW-1185">Reference proteome</keyword>
<accession>A0AA86PK00</accession>
<name>A0AA86PK00_9EUKA</name>
<evidence type="ECO:0000313" key="1">
    <source>
        <dbReference type="EMBL" id="CAI9937175.1"/>
    </source>
</evidence>
<dbReference type="EMBL" id="CAXDID020000087">
    <property type="protein sequence ID" value="CAL6020823.1"/>
    <property type="molecule type" value="Genomic_DNA"/>
</dbReference>
<protein>
    <submittedName>
        <fullName evidence="2">Hypothetical_protein</fullName>
    </submittedName>
</protein>
<proteinExistence type="predicted"/>